<proteinExistence type="predicted"/>
<evidence type="ECO:0000256" key="2">
    <source>
        <dbReference type="SAM" id="Phobius"/>
    </source>
</evidence>
<evidence type="ECO:0000256" key="3">
    <source>
        <dbReference type="SAM" id="SignalP"/>
    </source>
</evidence>
<dbReference type="EMBL" id="JAFJMO010000019">
    <property type="protein sequence ID" value="KAJ8249572.1"/>
    <property type="molecule type" value="Genomic_DNA"/>
</dbReference>
<evidence type="ECO:0000313" key="4">
    <source>
        <dbReference type="EMBL" id="KAJ8249572.1"/>
    </source>
</evidence>
<reference evidence="4" key="1">
    <citation type="journal article" date="2023" name="Science">
        <title>Genome structures resolve the early diversification of teleost fishes.</title>
        <authorList>
            <person name="Parey E."/>
            <person name="Louis A."/>
            <person name="Montfort J."/>
            <person name="Bouchez O."/>
            <person name="Roques C."/>
            <person name="Iampietro C."/>
            <person name="Lluch J."/>
            <person name="Castinel A."/>
            <person name="Donnadieu C."/>
            <person name="Desvignes T."/>
            <person name="Floi Bucao C."/>
            <person name="Jouanno E."/>
            <person name="Wen M."/>
            <person name="Mejri S."/>
            <person name="Dirks R."/>
            <person name="Jansen H."/>
            <person name="Henkel C."/>
            <person name="Chen W.J."/>
            <person name="Zahm M."/>
            <person name="Cabau C."/>
            <person name="Klopp C."/>
            <person name="Thompson A.W."/>
            <person name="Robinson-Rechavi M."/>
            <person name="Braasch I."/>
            <person name="Lecointre G."/>
            <person name="Bobe J."/>
            <person name="Postlethwait J.H."/>
            <person name="Berthelot C."/>
            <person name="Roest Crollius H."/>
            <person name="Guiguen Y."/>
        </authorList>
    </citation>
    <scope>NUCLEOTIDE SEQUENCE</scope>
    <source>
        <strain evidence="4">Concon-B</strain>
    </source>
</reference>
<name>A0A9Q1HLN1_CONCO</name>
<feature type="signal peptide" evidence="3">
    <location>
        <begin position="1"/>
        <end position="36"/>
    </location>
</feature>
<keyword evidence="3" id="KW-0732">Signal</keyword>
<feature type="chain" id="PRO_5040300738" evidence="3">
    <location>
        <begin position="37"/>
        <end position="223"/>
    </location>
</feature>
<feature type="compositionally biased region" description="Basic and acidic residues" evidence="1">
    <location>
        <begin position="184"/>
        <end position="194"/>
    </location>
</feature>
<dbReference type="AlphaFoldDB" id="A0A9Q1HLN1"/>
<comment type="caution">
    <text evidence="4">The sequence shown here is derived from an EMBL/GenBank/DDBJ whole genome shotgun (WGS) entry which is preliminary data.</text>
</comment>
<feature type="transmembrane region" description="Helical" evidence="2">
    <location>
        <begin position="125"/>
        <end position="143"/>
    </location>
</feature>
<evidence type="ECO:0000313" key="5">
    <source>
        <dbReference type="Proteomes" id="UP001152803"/>
    </source>
</evidence>
<keyword evidence="2" id="KW-0472">Membrane</keyword>
<accession>A0A9Q1HLN1</accession>
<keyword evidence="5" id="KW-1185">Reference proteome</keyword>
<gene>
    <name evidence="4" type="ORF">COCON_G00227880</name>
</gene>
<keyword evidence="2" id="KW-0812">Transmembrane</keyword>
<feature type="region of interest" description="Disordered" evidence="1">
    <location>
        <begin position="184"/>
        <end position="223"/>
    </location>
</feature>
<sequence>MALTPGHRGGHFEMGTGAVLDCLLGWILELPATAQAGQFVSSSGRISRFSGSSVRSFESGAKRTGGGGKLREDVSMVTVTRPCCFCLGLWVRLGHAFPRRPASAHIETAAPPLRMLGMCRGRRKLLAASLALLFIPALTWLYLSAANFQVKAVPLSALVAQAPSVGGLWDRLALESRVREVEEENRALRRELSRPARPARHHGNHGNHTRSYSTEEGTGDSDA</sequence>
<protein>
    <submittedName>
        <fullName evidence="4">Uncharacterized protein</fullName>
    </submittedName>
</protein>
<dbReference type="Proteomes" id="UP001152803">
    <property type="component" value="Unassembled WGS sequence"/>
</dbReference>
<feature type="compositionally biased region" description="Basic residues" evidence="1">
    <location>
        <begin position="197"/>
        <end position="208"/>
    </location>
</feature>
<organism evidence="4 5">
    <name type="scientific">Conger conger</name>
    <name type="common">Conger eel</name>
    <name type="synonym">Muraena conger</name>
    <dbReference type="NCBI Taxonomy" id="82655"/>
    <lineage>
        <taxon>Eukaryota</taxon>
        <taxon>Metazoa</taxon>
        <taxon>Chordata</taxon>
        <taxon>Craniata</taxon>
        <taxon>Vertebrata</taxon>
        <taxon>Euteleostomi</taxon>
        <taxon>Actinopterygii</taxon>
        <taxon>Neopterygii</taxon>
        <taxon>Teleostei</taxon>
        <taxon>Anguilliformes</taxon>
        <taxon>Congridae</taxon>
        <taxon>Conger</taxon>
    </lineage>
</organism>
<dbReference type="OrthoDB" id="411524at2759"/>
<evidence type="ECO:0000256" key="1">
    <source>
        <dbReference type="SAM" id="MobiDB-lite"/>
    </source>
</evidence>
<keyword evidence="2" id="KW-1133">Transmembrane helix</keyword>